<proteinExistence type="predicted"/>
<keyword evidence="3" id="KW-0732">Signal</keyword>
<protein>
    <recommendedName>
        <fullName evidence="8">Variable large protein</fullName>
    </recommendedName>
</protein>
<evidence type="ECO:0000256" key="4">
    <source>
        <dbReference type="ARBA" id="ARBA00023136"/>
    </source>
</evidence>
<keyword evidence="7 8" id="KW-0449">Lipoprotein</keyword>
<evidence type="ECO:0000256" key="2">
    <source>
        <dbReference type="ARBA" id="ARBA00004459"/>
    </source>
</evidence>
<evidence type="ECO:0000256" key="3">
    <source>
        <dbReference type="ARBA" id="ARBA00022729"/>
    </source>
</evidence>
<evidence type="ECO:0000256" key="8">
    <source>
        <dbReference type="RuleBase" id="RU363105"/>
    </source>
</evidence>
<dbReference type="Proteomes" id="UP000019148">
    <property type="component" value="Unassembled WGS sequence"/>
</dbReference>
<accession>W6TFL6</accession>
<dbReference type="InterPro" id="IPR000680">
    <property type="entry name" value="Borrelia_lipo"/>
</dbReference>
<feature type="region of interest" description="Disordered" evidence="9">
    <location>
        <begin position="87"/>
        <end position="106"/>
    </location>
</feature>
<sequence length="192" mass="19059">MFSEMREEKNPNAEATESAVKTLVENTLDKIIAGAKEASEAIGEDSNPIGNVADQNGTGVAGTDVDKLVEGIEVIVKVVLEGVGNADAGNDKKVSDGSSSRNAAAAGEGESGKLFAIGAGASGDQANAKKVATDAAKSVGGVRGADILQSMIGNNGDAAKFAKELTVNVSAIPKDATIAGGMALRAAMAKGG</sequence>
<organism evidence="10 11">
    <name type="scientific">Borrelia duttonii CR2A</name>
    <dbReference type="NCBI Taxonomy" id="1432657"/>
    <lineage>
        <taxon>Bacteria</taxon>
        <taxon>Pseudomonadati</taxon>
        <taxon>Spirochaetota</taxon>
        <taxon>Spirochaetia</taxon>
        <taxon>Spirochaetales</taxon>
        <taxon>Borreliaceae</taxon>
        <taxon>Borrelia</taxon>
    </lineage>
</organism>
<dbReference type="GO" id="GO:0009279">
    <property type="term" value="C:cell outer membrane"/>
    <property type="evidence" value="ECO:0007669"/>
    <property type="project" value="UniProtKB-SubCell"/>
</dbReference>
<reference evidence="10 11" key="1">
    <citation type="submission" date="2013-12" db="EMBL/GenBank/DDBJ databases">
        <title>Comparative genomics of relapsing fever spirochetes.</title>
        <authorList>
            <person name="Schwan T.G."/>
            <person name="Raffel S.J."/>
            <person name="Porcella S.F."/>
        </authorList>
    </citation>
    <scope>NUCLEOTIDE SEQUENCE [LARGE SCALE GENOMIC DNA]</scope>
    <source>
        <strain evidence="10 11">CR2A</strain>
    </source>
</reference>
<dbReference type="PATRIC" id="fig|1432657.3.peg.1879"/>
<dbReference type="Pfam" id="PF00921">
    <property type="entry name" value="Lipoprotein_2"/>
    <property type="match status" value="1"/>
</dbReference>
<evidence type="ECO:0000256" key="5">
    <source>
        <dbReference type="ARBA" id="ARBA00023139"/>
    </source>
</evidence>
<keyword evidence="5 8" id="KW-0564">Palmitate</keyword>
<dbReference type="SUPFAM" id="SSF74748">
    <property type="entry name" value="Variable surface antigen VlsE"/>
    <property type="match status" value="1"/>
</dbReference>
<keyword evidence="4 8" id="KW-0472">Membrane</keyword>
<name>W6TFL6_9SPIR</name>
<evidence type="ECO:0000256" key="1">
    <source>
        <dbReference type="ARBA" id="ARBA00003932"/>
    </source>
</evidence>
<evidence type="ECO:0000313" key="11">
    <source>
        <dbReference type="Proteomes" id="UP000019148"/>
    </source>
</evidence>
<comment type="caution">
    <text evidence="10">The sequence shown here is derived from an EMBL/GenBank/DDBJ whole genome shotgun (WGS) entry which is preliminary data.</text>
</comment>
<dbReference type="AlphaFoldDB" id="W6TFL6"/>
<comment type="function">
    <text evidence="1 8">The Vlp and Vsp proteins are antigenically distinct proteins, only one vlp or vsp gene is transcriptionally active at any one time. Switching between these genes is a mechanism of host immune response evasion.</text>
</comment>
<evidence type="ECO:0000313" key="10">
    <source>
        <dbReference type="EMBL" id="ETZ17050.1"/>
    </source>
</evidence>
<evidence type="ECO:0000256" key="7">
    <source>
        <dbReference type="ARBA" id="ARBA00023288"/>
    </source>
</evidence>
<evidence type="ECO:0000256" key="6">
    <source>
        <dbReference type="ARBA" id="ARBA00023237"/>
    </source>
</evidence>
<comment type="subcellular location">
    <subcellularLocation>
        <location evidence="2 8">Cell outer membrane</location>
        <topology evidence="2 8">Lipid-anchor</topology>
    </subcellularLocation>
</comment>
<keyword evidence="6 8" id="KW-0998">Cell outer membrane</keyword>
<evidence type="ECO:0000256" key="9">
    <source>
        <dbReference type="SAM" id="MobiDB-lite"/>
    </source>
</evidence>
<gene>
    <name evidence="10" type="ORF">BDCR2A_02036</name>
</gene>
<dbReference type="EMBL" id="AZIT01000123">
    <property type="protein sequence ID" value="ETZ17050.1"/>
    <property type="molecule type" value="Genomic_DNA"/>
</dbReference>